<gene>
    <name evidence="1" type="ORF">PCOR1329_LOCUS25866</name>
</gene>
<evidence type="ECO:0008006" key="3">
    <source>
        <dbReference type="Google" id="ProtNLM"/>
    </source>
</evidence>
<reference evidence="1" key="1">
    <citation type="submission" date="2023-10" db="EMBL/GenBank/DDBJ databases">
        <authorList>
            <person name="Chen Y."/>
            <person name="Shah S."/>
            <person name="Dougan E. K."/>
            <person name="Thang M."/>
            <person name="Chan C."/>
        </authorList>
    </citation>
    <scope>NUCLEOTIDE SEQUENCE [LARGE SCALE GENOMIC DNA]</scope>
</reference>
<comment type="caution">
    <text evidence="1">The sequence shown here is derived from an EMBL/GenBank/DDBJ whole genome shotgun (WGS) entry which is preliminary data.</text>
</comment>
<name>A0ABN9S4H8_9DINO</name>
<keyword evidence="2" id="KW-1185">Reference proteome</keyword>
<dbReference type="EMBL" id="CAUYUJ010009102">
    <property type="protein sequence ID" value="CAK0825839.1"/>
    <property type="molecule type" value="Genomic_DNA"/>
</dbReference>
<organism evidence="1 2">
    <name type="scientific">Prorocentrum cordatum</name>
    <dbReference type="NCBI Taxonomy" id="2364126"/>
    <lineage>
        <taxon>Eukaryota</taxon>
        <taxon>Sar</taxon>
        <taxon>Alveolata</taxon>
        <taxon>Dinophyceae</taxon>
        <taxon>Prorocentrales</taxon>
        <taxon>Prorocentraceae</taxon>
        <taxon>Prorocentrum</taxon>
    </lineage>
</organism>
<evidence type="ECO:0000313" key="2">
    <source>
        <dbReference type="Proteomes" id="UP001189429"/>
    </source>
</evidence>
<accession>A0ABN9S4H8</accession>
<evidence type="ECO:0000313" key="1">
    <source>
        <dbReference type="EMBL" id="CAK0825839.1"/>
    </source>
</evidence>
<protein>
    <recommendedName>
        <fullName evidence="3">Reverse transcriptase domain-containing protein</fullName>
    </recommendedName>
</protein>
<proteinExistence type="predicted"/>
<sequence>MPQTFRYDTHDHMFESLQHLAEVSREAGLELDACMGKTDFRSALLPPAQEHLWMCWSLLFNPEAERYQAAALFSYTFGNLGTVAGWFRTAGALQQIVTTIFLLAVFFYVDDVFWAATRVILPNGRHQAQWIAEVFNEVVCAMFSWELDPGKSAVPPQIPLLGFEVAVQSWTAHWRLGEAKRRQWCREIQEILQAVRLSPGGASKLCGKLNFLNSKMFNRLGRALLRPLIWRQCQARGPATITKRMQRALQWFLEVGIPAVLLYSDAEGNGRVGAVAIADRGAAEFLRGRVPKSIRRQLLGRATNAVAFELLAAAVAVCSPCPDTLRERRVVHFVDNTAALACIVRGFSLKRDLAAIAGRLWFEAAVMGMDYQVHYVPSKASIADGPSRDDLDILRGMEATERDNWNFPDFSEGLDSWLQRTGAHRLAL</sequence>
<dbReference type="Proteomes" id="UP001189429">
    <property type="component" value="Unassembled WGS sequence"/>
</dbReference>